<feature type="compositionally biased region" description="Low complexity" evidence="1">
    <location>
        <begin position="23"/>
        <end position="32"/>
    </location>
</feature>
<dbReference type="OrthoDB" id="10056468at2759"/>
<proteinExistence type="predicted"/>
<dbReference type="Proteomes" id="UP000663832">
    <property type="component" value="Unassembled WGS sequence"/>
</dbReference>
<name>A0A815RX22_9BILA</name>
<feature type="non-terminal residue" evidence="3">
    <location>
        <position position="173"/>
    </location>
</feature>
<sequence length="173" mass="19370">MARGKATMKKTSERKENENPCGSNVNSNDVDTTNNLTKVGKKRFIDCLYSNCTDIDKDIEISDLKKKCFGLEQRLEIVEKNCSFILQHMTNFQDLFNDVLQNSNNENDIIMLPNNAIVTTNNDNVISLTENIVPTNNTDLYITNNSVNLMNNAKAIGSNENIVSTNNTDLITA</sequence>
<accession>A0A815RX22</accession>
<evidence type="ECO:0000313" key="4">
    <source>
        <dbReference type="Proteomes" id="UP000663832"/>
    </source>
</evidence>
<organism evidence="3 4">
    <name type="scientific">Adineta steineri</name>
    <dbReference type="NCBI Taxonomy" id="433720"/>
    <lineage>
        <taxon>Eukaryota</taxon>
        <taxon>Metazoa</taxon>
        <taxon>Spiralia</taxon>
        <taxon>Gnathifera</taxon>
        <taxon>Rotifera</taxon>
        <taxon>Eurotatoria</taxon>
        <taxon>Bdelloidea</taxon>
        <taxon>Adinetida</taxon>
        <taxon>Adinetidae</taxon>
        <taxon>Adineta</taxon>
    </lineage>
</organism>
<dbReference type="EMBL" id="CAJNOM010000520">
    <property type="protein sequence ID" value="CAF1482720.1"/>
    <property type="molecule type" value="Genomic_DNA"/>
</dbReference>
<comment type="caution">
    <text evidence="3">The sequence shown here is derived from an EMBL/GenBank/DDBJ whole genome shotgun (WGS) entry which is preliminary data.</text>
</comment>
<reference evidence="3" key="1">
    <citation type="submission" date="2021-02" db="EMBL/GenBank/DDBJ databases">
        <authorList>
            <person name="Nowell W R."/>
        </authorList>
    </citation>
    <scope>NUCLEOTIDE SEQUENCE</scope>
</reference>
<evidence type="ECO:0000313" key="2">
    <source>
        <dbReference type="EMBL" id="CAF1140723.1"/>
    </source>
</evidence>
<protein>
    <submittedName>
        <fullName evidence="3">Uncharacterized protein</fullName>
    </submittedName>
</protein>
<dbReference type="Proteomes" id="UP000663877">
    <property type="component" value="Unassembled WGS sequence"/>
</dbReference>
<gene>
    <name evidence="2" type="ORF">BJG266_LOCUS23530</name>
    <name evidence="3" type="ORF">QVE165_LOCUS42344</name>
</gene>
<dbReference type="AlphaFoldDB" id="A0A815RX22"/>
<feature type="region of interest" description="Disordered" evidence="1">
    <location>
        <begin position="1"/>
        <end position="32"/>
    </location>
</feature>
<dbReference type="EMBL" id="CAJNOI010000157">
    <property type="protein sequence ID" value="CAF1140723.1"/>
    <property type="molecule type" value="Genomic_DNA"/>
</dbReference>
<keyword evidence="4" id="KW-1185">Reference proteome</keyword>
<evidence type="ECO:0000256" key="1">
    <source>
        <dbReference type="SAM" id="MobiDB-lite"/>
    </source>
</evidence>
<evidence type="ECO:0000313" key="3">
    <source>
        <dbReference type="EMBL" id="CAF1482720.1"/>
    </source>
</evidence>